<dbReference type="PANTHER" id="PTHR39207:SF1">
    <property type="entry name" value="ALPHA-GLUCURONIDASE A"/>
    <property type="match status" value="1"/>
</dbReference>
<keyword evidence="5 7" id="KW-0326">Glycosidase</keyword>
<sequence>MTTIKQLLLIYIFFFFPSSLASIISGEDGYRLWLKYDRLNQQSITFTNYVPFAQSWYVGGHSATSKAISDELEYAFNGLFGKSHRVVQQNAKLVIVYGADATTLYPQHARQLSRLNDEGYLIKIVGQGQKQKVLVLANTDIGALYGSYALLRKIQTGTNKAALNLESQPQTDIRVLNHWDNPNRHVERGYSGQSIWNWHKLPTYIDQRYIDYARANASIGINGTVLNNVNANAIMLRPDYLKKVKALADTFRPYGVKVYLSVKFSSPQLLGGLDTSDPVKTKVQQWWKDKVAEIYQEIPDFGGFLVKANSEGQPGPGDYGRTHAEGANMLADALKPYGGIVMWRAFVYANEKNEERSKQAYSEFKPLDGQFRDNVLVQVKNGPIDFQPREPYSPLFGATPNTPMMMEFQITMEYLGFSTHFVYLGPMYEEVLKTDTYAKGQGSTVGKVVSGGVFPYKYTGMAGVSNIGMDRNWTGHIILQSNWFVFGRMAWQPDVSAEEVAQDWVKMTLSNNQKVVDSVTKLMMSSHETTVNYMTPLGLHHIMGTGHHYGPAPWVDNLGRADWTPVYYHRATKDGIGFNRSPSGVNSVAQYLSPYRELLSNPDTTPEKFLLWFHHLPWDYKIKSSGRSLWDELAHRYYLGVEQVANIGEQWNALEGLIAESQFRQVQMSNLIHLQEAKWWRDACMLYFQSLSGKPIPDDLAKPQHDLKYYQSLTFPYAPGQGH</sequence>
<keyword evidence="12" id="KW-0614">Plasmid</keyword>
<protein>
    <recommendedName>
        <fullName evidence="8">Xylan alpha-1,2-glucuronidase</fullName>
        <ecNumber evidence="8">3.2.1.131</ecNumber>
    </recommendedName>
</protein>
<comment type="subunit">
    <text evidence="8">Homodimer.</text>
</comment>
<evidence type="ECO:0000256" key="3">
    <source>
        <dbReference type="ARBA" id="ARBA00022801"/>
    </source>
</evidence>
<dbReference type="SUPFAM" id="SSF55545">
    <property type="entry name" value="beta-N-acetylhexosaminidase-like domain"/>
    <property type="match status" value="1"/>
</dbReference>
<reference evidence="12" key="1">
    <citation type="submission" date="2022-10" db="EMBL/GenBank/DDBJ databases">
        <title>Catenovulum adriacola sp. nov. isolated in the Harbour of Susak.</title>
        <authorList>
            <person name="Schoch T."/>
            <person name="Reich S.J."/>
            <person name="Stoeferle S."/>
            <person name="Flaiz M."/>
            <person name="Kazda M."/>
            <person name="Riedel C.U."/>
            <person name="Duerre P."/>
        </authorList>
    </citation>
    <scope>NUCLEOTIDE SEQUENCE</scope>
    <source>
        <strain evidence="12">TS8</strain>
        <plasmid evidence="12">pCadTS8_1</plasmid>
    </source>
</reference>
<dbReference type="InterPro" id="IPR011395">
    <property type="entry name" value="Glyco_hydro_67_aGlcAse"/>
</dbReference>
<evidence type="ECO:0000256" key="4">
    <source>
        <dbReference type="ARBA" id="ARBA00023277"/>
    </source>
</evidence>
<evidence type="ECO:0000256" key="8">
    <source>
        <dbReference type="RuleBase" id="RU361198"/>
    </source>
</evidence>
<dbReference type="InterPro" id="IPR005154">
    <property type="entry name" value="Glyco_hydro_67_aGlcAse_N"/>
</dbReference>
<dbReference type="InterPro" id="IPR029018">
    <property type="entry name" value="Hex-like_dom2"/>
</dbReference>
<feature type="domain" description="Glycosyl hydrolase family 67 catalytic" evidence="11">
    <location>
        <begin position="154"/>
        <end position="473"/>
    </location>
</feature>
<gene>
    <name evidence="12" type="ORF">OLW01_14430</name>
</gene>
<keyword evidence="13" id="KW-1185">Reference proteome</keyword>
<feature type="domain" description="Glycosyl hydrolase family 67 C-terminal" evidence="10">
    <location>
        <begin position="474"/>
        <end position="699"/>
    </location>
</feature>
<proteinExistence type="inferred from homology"/>
<evidence type="ECO:0000259" key="11">
    <source>
        <dbReference type="Pfam" id="PF07488"/>
    </source>
</evidence>
<dbReference type="Gene3D" id="3.30.379.10">
    <property type="entry name" value="Chitobiase/beta-hexosaminidase domain 2-like"/>
    <property type="match status" value="1"/>
</dbReference>
<keyword evidence="6 8" id="KW-0624">Polysaccharide degradation</keyword>
<organism evidence="12 13">
    <name type="scientific">Catenovulum adriaticum</name>
    <dbReference type="NCBI Taxonomy" id="2984846"/>
    <lineage>
        <taxon>Bacteria</taxon>
        <taxon>Pseudomonadati</taxon>
        <taxon>Pseudomonadota</taxon>
        <taxon>Gammaproteobacteria</taxon>
        <taxon>Alteromonadales</taxon>
        <taxon>Alteromonadaceae</taxon>
        <taxon>Catenovulum</taxon>
    </lineage>
</organism>
<dbReference type="Pfam" id="PF07488">
    <property type="entry name" value="Glyco_hydro_67M"/>
    <property type="match status" value="1"/>
</dbReference>
<geneLocation type="plasmid" evidence="12 13">
    <name>pCadTS8_1</name>
</geneLocation>
<dbReference type="Gene3D" id="3.90.1330.10">
    <property type="entry name" value="Alpha-glucuronidase, C-terminal domain"/>
    <property type="match status" value="1"/>
</dbReference>
<dbReference type="Proteomes" id="UP001163726">
    <property type="component" value="Plasmid pCadTS8_1"/>
</dbReference>
<dbReference type="InterPro" id="IPR037054">
    <property type="entry name" value="A-glucoronidase_C_sf"/>
</dbReference>
<dbReference type="Pfam" id="PF07477">
    <property type="entry name" value="Glyco_hydro_67C"/>
    <property type="match status" value="1"/>
</dbReference>
<dbReference type="EC" id="3.2.1.131" evidence="8"/>
<dbReference type="Gene3D" id="3.20.20.80">
    <property type="entry name" value="Glycosidases"/>
    <property type="match status" value="1"/>
</dbReference>
<keyword evidence="3 7" id="KW-0378">Hydrolase</keyword>
<comment type="similarity">
    <text evidence="1 7 8">Belongs to the glycosyl hydrolase 67 family.</text>
</comment>
<evidence type="ECO:0000259" key="9">
    <source>
        <dbReference type="Pfam" id="PF03648"/>
    </source>
</evidence>
<dbReference type="InterPro" id="IPR011100">
    <property type="entry name" value="Glyco_hydro_67_cat"/>
</dbReference>
<dbReference type="SUPFAM" id="SSF51445">
    <property type="entry name" value="(Trans)glycosidases"/>
    <property type="match status" value="1"/>
</dbReference>
<comment type="catalytic activity">
    <reaction evidence="8">
        <text>Hydrolysis of (1-&gt;2)-alpha-D-(4-O-methyl)glucuronosyl links in the main chain of hardwood xylans.</text>
        <dbReference type="EC" id="3.2.1.131"/>
    </reaction>
</comment>
<feature type="domain" description="Alpha glucuronidase N-terminal" evidence="9">
    <location>
        <begin position="32"/>
        <end position="150"/>
    </location>
</feature>
<evidence type="ECO:0000256" key="2">
    <source>
        <dbReference type="ARBA" id="ARBA00022651"/>
    </source>
</evidence>
<keyword evidence="4 8" id="KW-0119">Carbohydrate metabolism</keyword>
<evidence type="ECO:0000256" key="7">
    <source>
        <dbReference type="PIRNR" id="PIRNR029900"/>
    </source>
</evidence>
<evidence type="ECO:0000313" key="13">
    <source>
        <dbReference type="Proteomes" id="UP001163726"/>
    </source>
</evidence>
<dbReference type="Pfam" id="PF03648">
    <property type="entry name" value="Glyco_hydro_67N"/>
    <property type="match status" value="1"/>
</dbReference>
<keyword evidence="2 7" id="KW-0858">Xylan degradation</keyword>
<evidence type="ECO:0000256" key="5">
    <source>
        <dbReference type="ARBA" id="ARBA00023295"/>
    </source>
</evidence>
<dbReference type="InterPro" id="IPR017853">
    <property type="entry name" value="GH"/>
</dbReference>
<dbReference type="EMBL" id="CP109966">
    <property type="protein sequence ID" value="WAJ71921.1"/>
    <property type="molecule type" value="Genomic_DNA"/>
</dbReference>
<dbReference type="InterPro" id="IPR011099">
    <property type="entry name" value="Glyco_hydro_67_C"/>
</dbReference>
<evidence type="ECO:0000259" key="10">
    <source>
        <dbReference type="Pfam" id="PF07477"/>
    </source>
</evidence>
<dbReference type="PIRSF" id="PIRSF029900">
    <property type="entry name" value="Alpha-glucuronds"/>
    <property type="match status" value="1"/>
</dbReference>
<evidence type="ECO:0000256" key="1">
    <source>
        <dbReference type="ARBA" id="ARBA00008833"/>
    </source>
</evidence>
<name>A0ABY7AUH0_9ALTE</name>
<dbReference type="PANTHER" id="PTHR39207">
    <property type="entry name" value="ALPHA-GLUCURONIDASE A"/>
    <property type="match status" value="1"/>
</dbReference>
<evidence type="ECO:0000313" key="12">
    <source>
        <dbReference type="EMBL" id="WAJ71921.1"/>
    </source>
</evidence>
<accession>A0ABY7AUH0</accession>
<dbReference type="RefSeq" id="WP_268076641.1">
    <property type="nucleotide sequence ID" value="NZ_CP109966.1"/>
</dbReference>
<evidence type="ECO:0000256" key="6">
    <source>
        <dbReference type="ARBA" id="ARBA00023326"/>
    </source>
</evidence>